<feature type="transmembrane region" description="Helical" evidence="1">
    <location>
        <begin position="45"/>
        <end position="64"/>
    </location>
</feature>
<name>A0A1H2EIA3_9GAMM</name>
<feature type="transmembrane region" description="Helical" evidence="1">
    <location>
        <begin position="12"/>
        <end position="33"/>
    </location>
</feature>
<evidence type="ECO:0000256" key="1">
    <source>
        <dbReference type="SAM" id="Phobius"/>
    </source>
</evidence>
<dbReference type="Proteomes" id="UP000243924">
    <property type="component" value="Chromosome I"/>
</dbReference>
<dbReference type="STRING" id="1434072.SAMN05216210_0746"/>
<keyword evidence="1" id="KW-1133">Transmembrane helix</keyword>
<keyword evidence="1" id="KW-0472">Membrane</keyword>
<dbReference type="OrthoDB" id="9917572at2"/>
<dbReference type="RefSeq" id="WP_092384271.1">
    <property type="nucleotide sequence ID" value="NZ_LT629787.1"/>
</dbReference>
<reference evidence="3" key="1">
    <citation type="submission" date="2016-10" db="EMBL/GenBank/DDBJ databases">
        <authorList>
            <person name="Varghese N."/>
            <person name="Submissions S."/>
        </authorList>
    </citation>
    <scope>NUCLEOTIDE SEQUENCE [LARGE SCALE GENOMIC DNA]</scope>
    <source>
        <strain evidence="3">CECT 8338</strain>
    </source>
</reference>
<dbReference type="EMBL" id="LT629787">
    <property type="protein sequence ID" value="SDT94729.1"/>
    <property type="molecule type" value="Genomic_DNA"/>
</dbReference>
<evidence type="ECO:0000313" key="3">
    <source>
        <dbReference type="Proteomes" id="UP000243924"/>
    </source>
</evidence>
<accession>A0A1H2EIA3</accession>
<organism evidence="2 3">
    <name type="scientific">Halopseudomonas salegens</name>
    <dbReference type="NCBI Taxonomy" id="1434072"/>
    <lineage>
        <taxon>Bacteria</taxon>
        <taxon>Pseudomonadati</taxon>
        <taxon>Pseudomonadota</taxon>
        <taxon>Gammaproteobacteria</taxon>
        <taxon>Pseudomonadales</taxon>
        <taxon>Pseudomonadaceae</taxon>
        <taxon>Halopseudomonas</taxon>
    </lineage>
</organism>
<sequence>MTEKATAKLSTLIGLTFLVVLYLVDIAFGGWGHLFSEESTVSATLATRTFWGVGSIGLLVNLFLMWRDMYRREKWSWFITTFFIFFFSALAYYFAEYRKHDG</sequence>
<keyword evidence="1" id="KW-0812">Transmembrane</keyword>
<feature type="transmembrane region" description="Helical" evidence="1">
    <location>
        <begin position="76"/>
        <end position="95"/>
    </location>
</feature>
<protein>
    <submittedName>
        <fullName evidence="2">Uncharacterized protein</fullName>
    </submittedName>
</protein>
<evidence type="ECO:0000313" key="2">
    <source>
        <dbReference type="EMBL" id="SDT94729.1"/>
    </source>
</evidence>
<gene>
    <name evidence="2" type="ORF">SAMN05216210_0746</name>
</gene>
<proteinExistence type="predicted"/>
<dbReference type="AlphaFoldDB" id="A0A1H2EIA3"/>
<keyword evidence="3" id="KW-1185">Reference proteome</keyword>